<protein>
    <recommendedName>
        <fullName evidence="2">Myb/SANT-like DNA-binding domain-containing protein</fullName>
    </recommendedName>
</protein>
<dbReference type="AlphaFoldDB" id="A0A3S2PMU3"/>
<dbReference type="EMBL" id="CM012449">
    <property type="protein sequence ID" value="RVE65103.1"/>
    <property type="molecule type" value="Genomic_DNA"/>
</dbReference>
<dbReference type="Pfam" id="PF13837">
    <property type="entry name" value="Myb_DNA-bind_4"/>
    <property type="match status" value="1"/>
</dbReference>
<feature type="region of interest" description="Disordered" evidence="1">
    <location>
        <begin position="187"/>
        <end position="222"/>
    </location>
</feature>
<proteinExistence type="predicted"/>
<organism evidence="3 4">
    <name type="scientific">Oryzias javanicus</name>
    <name type="common">Javanese ricefish</name>
    <name type="synonym">Aplocheilus javanicus</name>
    <dbReference type="NCBI Taxonomy" id="123683"/>
    <lineage>
        <taxon>Eukaryota</taxon>
        <taxon>Metazoa</taxon>
        <taxon>Chordata</taxon>
        <taxon>Craniata</taxon>
        <taxon>Vertebrata</taxon>
        <taxon>Euteleostomi</taxon>
        <taxon>Actinopterygii</taxon>
        <taxon>Neopterygii</taxon>
        <taxon>Teleostei</taxon>
        <taxon>Neoteleostei</taxon>
        <taxon>Acanthomorphata</taxon>
        <taxon>Ovalentaria</taxon>
        <taxon>Atherinomorphae</taxon>
        <taxon>Beloniformes</taxon>
        <taxon>Adrianichthyidae</taxon>
        <taxon>Oryziinae</taxon>
        <taxon>Oryzias</taxon>
    </lineage>
</organism>
<gene>
    <name evidence="3" type="ORF">OJAV_G00132480</name>
</gene>
<evidence type="ECO:0000313" key="4">
    <source>
        <dbReference type="Proteomes" id="UP000283210"/>
    </source>
</evidence>
<reference evidence="3 4" key="1">
    <citation type="submission" date="2018-11" db="EMBL/GenBank/DDBJ databases">
        <authorList>
            <person name="Lopez-Roques C."/>
            <person name="Donnadieu C."/>
            <person name="Bouchez O."/>
            <person name="Klopp C."/>
            <person name="Cabau C."/>
            <person name="Zahm M."/>
        </authorList>
    </citation>
    <scope>NUCLEOTIDE SEQUENCE [LARGE SCALE GENOMIC DNA]</scope>
    <source>
        <strain evidence="3">RS831</strain>
        <tissue evidence="3">Whole body</tissue>
    </source>
</reference>
<name>A0A3S2PMU3_ORYJA</name>
<sequence length="222" mass="25479">MAKSLHFWTDEETEYMLGQLKELNILKYMDGRKTRNGVLFRKVADQLEDAGFKRTPEQIRVRWKHLKQAYYSAKKKNDTDDNGPAACPYFNTMEDLLGSRPLPEPAEDGVDIGFTPPVTAAAPKITLSGRRRRQGSDLEQLFQRMQQMQNTWMEYIQQSQEREERLVNSILQSNASVVSALVETIHSLRPSPSPDTSQMPNQEDSTRYGEPLAEDIKQEVID</sequence>
<dbReference type="Gene3D" id="1.10.10.60">
    <property type="entry name" value="Homeodomain-like"/>
    <property type="match status" value="1"/>
</dbReference>
<dbReference type="OrthoDB" id="691673at2759"/>
<dbReference type="PANTHER" id="PTHR47595:SF1">
    <property type="entry name" value="MYB_SANT-LIKE DNA-BINDING DOMAIN-CONTAINING PROTEIN"/>
    <property type="match status" value="1"/>
</dbReference>
<reference evidence="3 4" key="2">
    <citation type="submission" date="2019-01" db="EMBL/GenBank/DDBJ databases">
        <title>A chromosome length genome reference of the Java medaka (oryzias javanicus).</title>
        <authorList>
            <person name="Herpin A."/>
            <person name="Takehana Y."/>
            <person name="Naruse K."/>
            <person name="Ansai S."/>
            <person name="Kawaguchi M."/>
        </authorList>
    </citation>
    <scope>NUCLEOTIDE SEQUENCE [LARGE SCALE GENOMIC DNA]</scope>
    <source>
        <strain evidence="3">RS831</strain>
        <tissue evidence="3">Whole body</tissue>
    </source>
</reference>
<feature type="compositionally biased region" description="Polar residues" evidence="1">
    <location>
        <begin position="194"/>
        <end position="203"/>
    </location>
</feature>
<evidence type="ECO:0000256" key="1">
    <source>
        <dbReference type="SAM" id="MobiDB-lite"/>
    </source>
</evidence>
<accession>A0A3S2PMU3</accession>
<evidence type="ECO:0000259" key="2">
    <source>
        <dbReference type="Pfam" id="PF13837"/>
    </source>
</evidence>
<keyword evidence="4" id="KW-1185">Reference proteome</keyword>
<dbReference type="Proteomes" id="UP000283210">
    <property type="component" value="Chromosome 13"/>
</dbReference>
<feature type="domain" description="Myb/SANT-like DNA-binding" evidence="2">
    <location>
        <begin position="6"/>
        <end position="96"/>
    </location>
</feature>
<dbReference type="InterPro" id="IPR044822">
    <property type="entry name" value="Myb_DNA-bind_4"/>
</dbReference>
<evidence type="ECO:0000313" key="3">
    <source>
        <dbReference type="EMBL" id="RVE65103.1"/>
    </source>
</evidence>
<dbReference type="PANTHER" id="PTHR47595">
    <property type="entry name" value="HEAT SHOCK 70 KDA PROTEIN 14"/>
    <property type="match status" value="1"/>
</dbReference>